<dbReference type="GO" id="GO:0016491">
    <property type="term" value="F:oxidoreductase activity"/>
    <property type="evidence" value="ECO:0007669"/>
    <property type="project" value="UniProtKB-KW"/>
</dbReference>
<keyword evidence="4" id="KW-1185">Reference proteome</keyword>
<dbReference type="Gene3D" id="3.20.20.100">
    <property type="entry name" value="NADP-dependent oxidoreductase domain"/>
    <property type="match status" value="1"/>
</dbReference>
<comment type="caution">
    <text evidence="3">The sequence shown here is derived from an EMBL/GenBank/DDBJ whole genome shotgun (WGS) entry which is preliminary data.</text>
</comment>
<evidence type="ECO:0000313" key="4">
    <source>
        <dbReference type="Proteomes" id="UP000320762"/>
    </source>
</evidence>
<dbReference type="Pfam" id="PF00248">
    <property type="entry name" value="Aldo_ket_red"/>
    <property type="match status" value="1"/>
</dbReference>
<dbReference type="PANTHER" id="PTHR43364">
    <property type="entry name" value="NADH-SPECIFIC METHYLGLYOXAL REDUCTASE-RELATED"/>
    <property type="match status" value="1"/>
</dbReference>
<name>A0A550CHP7_9AGAR</name>
<organism evidence="3 4">
    <name type="scientific">Schizophyllum amplum</name>
    <dbReference type="NCBI Taxonomy" id="97359"/>
    <lineage>
        <taxon>Eukaryota</taxon>
        <taxon>Fungi</taxon>
        <taxon>Dikarya</taxon>
        <taxon>Basidiomycota</taxon>
        <taxon>Agaricomycotina</taxon>
        <taxon>Agaricomycetes</taxon>
        <taxon>Agaricomycetidae</taxon>
        <taxon>Agaricales</taxon>
        <taxon>Schizophyllaceae</taxon>
        <taxon>Schizophyllum</taxon>
    </lineage>
</organism>
<dbReference type="InterPro" id="IPR036812">
    <property type="entry name" value="NAD(P)_OxRdtase_dom_sf"/>
</dbReference>
<dbReference type="SUPFAM" id="SSF51430">
    <property type="entry name" value="NAD(P)-linked oxidoreductase"/>
    <property type="match status" value="1"/>
</dbReference>
<accession>A0A550CHP7</accession>
<reference evidence="3 4" key="1">
    <citation type="journal article" date="2019" name="New Phytol.">
        <title>Comparative genomics reveals unique wood-decay strategies and fruiting body development in the Schizophyllaceae.</title>
        <authorList>
            <person name="Almasi E."/>
            <person name="Sahu N."/>
            <person name="Krizsan K."/>
            <person name="Balint B."/>
            <person name="Kovacs G.M."/>
            <person name="Kiss B."/>
            <person name="Cseklye J."/>
            <person name="Drula E."/>
            <person name="Henrissat B."/>
            <person name="Nagy I."/>
            <person name="Chovatia M."/>
            <person name="Adam C."/>
            <person name="LaButti K."/>
            <person name="Lipzen A."/>
            <person name="Riley R."/>
            <person name="Grigoriev I.V."/>
            <person name="Nagy L.G."/>
        </authorList>
    </citation>
    <scope>NUCLEOTIDE SEQUENCE [LARGE SCALE GENOMIC DNA]</scope>
    <source>
        <strain evidence="3 4">NL-1724</strain>
    </source>
</reference>
<dbReference type="InterPro" id="IPR050523">
    <property type="entry name" value="AKR_Detox_Biosynth"/>
</dbReference>
<evidence type="ECO:0000313" key="3">
    <source>
        <dbReference type="EMBL" id="TRM64294.1"/>
    </source>
</evidence>
<dbReference type="OrthoDB" id="2310150at2759"/>
<dbReference type="AlphaFoldDB" id="A0A550CHP7"/>
<gene>
    <name evidence="3" type="ORF">BD626DRAFT_491381</name>
</gene>
<evidence type="ECO:0000256" key="1">
    <source>
        <dbReference type="ARBA" id="ARBA00023002"/>
    </source>
</evidence>
<proteinExistence type="predicted"/>
<feature type="domain" description="NADP-dependent oxidoreductase" evidence="2">
    <location>
        <begin position="28"/>
        <end position="310"/>
    </location>
</feature>
<dbReference type="EMBL" id="VDMD01000007">
    <property type="protein sequence ID" value="TRM64294.1"/>
    <property type="molecule type" value="Genomic_DNA"/>
</dbReference>
<dbReference type="Proteomes" id="UP000320762">
    <property type="component" value="Unassembled WGS sequence"/>
</dbReference>
<dbReference type="InterPro" id="IPR023210">
    <property type="entry name" value="NADP_OxRdtase_dom"/>
</dbReference>
<dbReference type="CDD" id="cd19075">
    <property type="entry name" value="AKR_AKR7A1-5"/>
    <property type="match status" value="1"/>
</dbReference>
<keyword evidence="1" id="KW-0560">Oxidoreductase</keyword>
<dbReference type="PANTHER" id="PTHR43364:SF4">
    <property type="entry name" value="NAD(P)-LINKED OXIDOREDUCTASE SUPERFAMILY PROTEIN"/>
    <property type="match status" value="1"/>
</dbReference>
<evidence type="ECO:0000259" key="2">
    <source>
        <dbReference type="Pfam" id="PF00248"/>
    </source>
</evidence>
<dbReference type="STRING" id="97359.A0A550CHP7"/>
<protein>
    <submittedName>
        <fullName evidence="3">NADP-dependent oxidoreductase domain-containing protein</fullName>
    </submittedName>
</protein>
<sequence>MAPSRVPLVYGTSRSIGMPGFGVIPDIKSAQAVIDLFASHGYTRYDTARRYSGGTAEEALSKLDLHGGLVDTKSFPAQPGDHSPEKLREEVRTSAQTLAPHKINVFYLHSPDRSVKFEDTCRAINELHKEGYFTEFGLSNFYSWEVAEIYTICKTNGWLMPTVYQGVYNVIERTIEPELLLCLRKYGLRIHVYSPLAGGLLTGKFQNVEQMRGEDAKGSRWDLSSGNPFVKRLQERYSPLIPIFAELQAVLDKRGMTLAEAALRWLQHHSQLTPADRVIIGASKISQLEQSMEASEKEALPDDIVKLLEDAHASVDSRVAHYAAWV</sequence>